<accession>A0ABP5FA30</accession>
<dbReference type="Proteomes" id="UP001500751">
    <property type="component" value="Unassembled WGS sequence"/>
</dbReference>
<feature type="transmembrane region" description="Helical" evidence="1">
    <location>
        <begin position="20"/>
        <end position="41"/>
    </location>
</feature>
<name>A0ABP5FA30_9ACTN</name>
<sequence>MPSNTSHNDSARGPSASAQLKLLVAVGAGLLAGVVAALLGAGRTAPLIGWDALVVVFGGWMWTAVWPLDPEMTRTHAQQENPSRDLADALLLGAAVTSLAAVGVVLFGASHAPGDERYWEAALALLSVFASWALVHTVFTLKYARLYYGGTPGGIDFNETEPPQYSDFAYLAFTIGMTFQVSDTDIQTKEIRRATLRHAWLSFPLGAVIIATSINLVSGLAK</sequence>
<dbReference type="InterPro" id="IPR009781">
    <property type="entry name" value="DUF1345"/>
</dbReference>
<keyword evidence="1" id="KW-1133">Transmembrane helix</keyword>
<evidence type="ECO:0000313" key="2">
    <source>
        <dbReference type="EMBL" id="GAA2021473.1"/>
    </source>
</evidence>
<evidence type="ECO:0000256" key="1">
    <source>
        <dbReference type="SAM" id="Phobius"/>
    </source>
</evidence>
<keyword evidence="1" id="KW-0812">Transmembrane</keyword>
<comment type="caution">
    <text evidence="2">The sequence shown here is derived from an EMBL/GenBank/DDBJ whole genome shotgun (WGS) entry which is preliminary data.</text>
</comment>
<keyword evidence="3" id="KW-1185">Reference proteome</keyword>
<reference evidence="3" key="1">
    <citation type="journal article" date="2019" name="Int. J. Syst. Evol. Microbiol.">
        <title>The Global Catalogue of Microorganisms (GCM) 10K type strain sequencing project: providing services to taxonomists for standard genome sequencing and annotation.</title>
        <authorList>
            <consortium name="The Broad Institute Genomics Platform"/>
            <consortium name="The Broad Institute Genome Sequencing Center for Infectious Disease"/>
            <person name="Wu L."/>
            <person name="Ma J."/>
        </authorList>
    </citation>
    <scope>NUCLEOTIDE SEQUENCE [LARGE SCALE GENOMIC DNA]</scope>
    <source>
        <strain evidence="3">JCM 16014</strain>
    </source>
</reference>
<feature type="transmembrane region" description="Helical" evidence="1">
    <location>
        <begin position="121"/>
        <end position="141"/>
    </location>
</feature>
<organism evidence="2 3">
    <name type="scientific">Catenulispora yoronensis</name>
    <dbReference type="NCBI Taxonomy" id="450799"/>
    <lineage>
        <taxon>Bacteria</taxon>
        <taxon>Bacillati</taxon>
        <taxon>Actinomycetota</taxon>
        <taxon>Actinomycetes</taxon>
        <taxon>Catenulisporales</taxon>
        <taxon>Catenulisporaceae</taxon>
        <taxon>Catenulispora</taxon>
    </lineage>
</organism>
<evidence type="ECO:0000313" key="3">
    <source>
        <dbReference type="Proteomes" id="UP001500751"/>
    </source>
</evidence>
<feature type="transmembrane region" description="Helical" evidence="1">
    <location>
        <begin position="89"/>
        <end position="109"/>
    </location>
</feature>
<protein>
    <submittedName>
        <fullName evidence="2">DUF1345 domain-containing protein</fullName>
    </submittedName>
</protein>
<gene>
    <name evidence="2" type="ORF">GCM10009839_18170</name>
</gene>
<keyword evidence="1" id="KW-0472">Membrane</keyword>
<feature type="transmembrane region" description="Helical" evidence="1">
    <location>
        <begin position="199"/>
        <end position="221"/>
    </location>
</feature>
<dbReference type="Pfam" id="PF07077">
    <property type="entry name" value="DUF1345"/>
    <property type="match status" value="1"/>
</dbReference>
<proteinExistence type="predicted"/>
<feature type="transmembrane region" description="Helical" evidence="1">
    <location>
        <begin position="47"/>
        <end position="68"/>
    </location>
</feature>
<dbReference type="EMBL" id="BAAAQN010000007">
    <property type="protein sequence ID" value="GAA2021473.1"/>
    <property type="molecule type" value="Genomic_DNA"/>
</dbReference>
<dbReference type="RefSeq" id="WP_344665056.1">
    <property type="nucleotide sequence ID" value="NZ_BAAAQN010000007.1"/>
</dbReference>